<protein>
    <recommendedName>
        <fullName evidence="12">Tubulin monoglycylase TTLL3-like</fullName>
    </recommendedName>
</protein>
<sequence length="855" mass="97627">MASPLLGNRCYGSSRQPSADQGEGRGAGADLGVRGSLRQKPEEELGMKKLKSDADDPQHSSMHQHTPGSPQQARVRGSRVSFPVIHIDRLRAAKALVAKAVKEKKVFSIQGPYPVIRAALRARGWVERRLPRRSTQAHRHGNHDAEVTEETDSSNDDDRGQEDDVDDMYSLMSRLAHNEMTYFYWTTKRDAVDYQSLQKDQMTNHYAKAGSFTTKVGLCMSLRNLQWFDSTDPDTFFPRCYRLGAEDEKQAFTDDFRRTACTSLLRYVVERAGGRAEKDRTGEIYHAKQPQGLDKQRKPQARQRIGVGLIETALRVCQEYLNSLEHCDIDIALDAPPTLSEQQWTNFLHSYYLVIHDGVMLEGCMDNVERCQSMLARMQKVCSQLETDGVNNIWIIKPGAKSRGRGIVCMNRLDEILALVDSDAALVKDSKWVVQKYVERPLLIHATKFDLRQWFLVTDWNPLTVWFYRECYLRFSTQLYSTHRLDSSVHLCNNSIQKYFQPSAGRDPALPAESMWSCAEFRSWLSASGRGDLWEDVVLPGMRRAVIQTLLTAQDSVEPRKASFELYGADFLLGGDLNPWLLEVNVSPTMACSTAVTARLCPAVQVDTLRVVLDRRYDRNTDTGGFQLIYKQAPVEVPQYLGVSLLVEGAQIRRPCSSRAKTFIRSHYESLHKSRRVLQPHTRASGKDNRREEEKRIWPSISTQRLRMERALTLQPLLEKRRPRLASPSSSCPADRHQLHTSHTHHTHVRSEPTHTHTHTHTHRTQRHVLALHRLEPSLEIIDLQPGISYKGFYQQNTHTNTHTPLTHTVQVSYPPGVVRLHHYVSPLHRNKAHTTTRDCSNQKSNKDSFQMKCS</sequence>
<keyword evidence="11" id="KW-1185">Reference proteome</keyword>
<gene>
    <name evidence="10" type="ORF">QTP70_031349</name>
</gene>
<dbReference type="PROSITE" id="PS51221">
    <property type="entry name" value="TTL"/>
    <property type="match status" value="1"/>
</dbReference>
<feature type="region of interest" description="Disordered" evidence="9">
    <location>
        <begin position="131"/>
        <end position="164"/>
    </location>
</feature>
<feature type="compositionally biased region" description="Polar residues" evidence="9">
    <location>
        <begin position="59"/>
        <end position="72"/>
    </location>
</feature>
<evidence type="ECO:0000256" key="8">
    <source>
        <dbReference type="ARBA" id="ARBA00048944"/>
    </source>
</evidence>
<dbReference type="PANTHER" id="PTHR45870:SF2">
    <property type="entry name" value="TUBULIN MONOGLYCYLASE TTLL3"/>
    <property type="match status" value="1"/>
</dbReference>
<feature type="compositionally biased region" description="Acidic residues" evidence="9">
    <location>
        <begin position="147"/>
        <end position="164"/>
    </location>
</feature>
<dbReference type="Pfam" id="PF03133">
    <property type="entry name" value="TTL"/>
    <property type="match status" value="1"/>
</dbReference>
<dbReference type="GO" id="GO:0003341">
    <property type="term" value="P:cilium movement"/>
    <property type="evidence" value="ECO:0007669"/>
    <property type="project" value="TreeGrafter"/>
</dbReference>
<evidence type="ECO:0008006" key="12">
    <source>
        <dbReference type="Google" id="ProtNLM"/>
    </source>
</evidence>
<proteinExistence type="predicted"/>
<keyword evidence="5" id="KW-0067">ATP-binding</keyword>
<feature type="compositionally biased region" description="Polar residues" evidence="9">
    <location>
        <begin position="838"/>
        <end position="855"/>
    </location>
</feature>
<reference evidence="10" key="1">
    <citation type="submission" date="2023-06" db="EMBL/GenBank/DDBJ databases">
        <title>Male Hemibagrus guttatus genome.</title>
        <authorList>
            <person name="Bian C."/>
        </authorList>
    </citation>
    <scope>NUCLEOTIDE SEQUENCE</scope>
    <source>
        <strain evidence="10">Male_cb2023</strain>
        <tissue evidence="10">Muscle</tissue>
    </source>
</reference>
<feature type="region of interest" description="Disordered" evidence="9">
    <location>
        <begin position="1"/>
        <end position="77"/>
    </location>
</feature>
<keyword evidence="7" id="KW-0206">Cytoskeleton</keyword>
<dbReference type="PANTHER" id="PTHR45870">
    <property type="entry name" value="TUBULIN MONOGLYCYLASE TTLL3"/>
    <property type="match status" value="1"/>
</dbReference>
<dbReference type="SUPFAM" id="SSF56059">
    <property type="entry name" value="Glutathione synthetase ATP-binding domain-like"/>
    <property type="match status" value="1"/>
</dbReference>
<dbReference type="GO" id="GO:0060271">
    <property type="term" value="P:cilium assembly"/>
    <property type="evidence" value="ECO:0007669"/>
    <property type="project" value="TreeGrafter"/>
</dbReference>
<name>A0AAE0VGC6_9TELE</name>
<evidence type="ECO:0000313" key="11">
    <source>
        <dbReference type="Proteomes" id="UP001274896"/>
    </source>
</evidence>
<keyword evidence="6" id="KW-0969">Cilium</keyword>
<evidence type="ECO:0000256" key="6">
    <source>
        <dbReference type="ARBA" id="ARBA00022846"/>
    </source>
</evidence>
<dbReference type="GO" id="GO:0015630">
    <property type="term" value="C:microtubule cytoskeleton"/>
    <property type="evidence" value="ECO:0007669"/>
    <property type="project" value="TreeGrafter"/>
</dbReference>
<dbReference type="InterPro" id="IPR004344">
    <property type="entry name" value="TTL/TTLL_fam"/>
</dbReference>
<feature type="region of interest" description="Disordered" evidence="9">
    <location>
        <begin position="674"/>
        <end position="697"/>
    </location>
</feature>
<keyword evidence="2" id="KW-0963">Cytoplasm</keyword>
<evidence type="ECO:0000313" key="10">
    <source>
        <dbReference type="EMBL" id="KAK3557630.1"/>
    </source>
</evidence>
<evidence type="ECO:0000256" key="9">
    <source>
        <dbReference type="SAM" id="MobiDB-lite"/>
    </source>
</evidence>
<comment type="subcellular location">
    <subcellularLocation>
        <location evidence="1">Cytoplasm</location>
        <location evidence="1">Cytoskeleton</location>
        <location evidence="1">Flagellum axoneme</location>
    </subcellularLocation>
</comment>
<dbReference type="Gene3D" id="3.30.470.20">
    <property type="entry name" value="ATP-grasp fold, B domain"/>
    <property type="match status" value="1"/>
</dbReference>
<dbReference type="Proteomes" id="UP001274896">
    <property type="component" value="Unassembled WGS sequence"/>
</dbReference>
<dbReference type="GO" id="GO:0005930">
    <property type="term" value="C:axoneme"/>
    <property type="evidence" value="ECO:0007669"/>
    <property type="project" value="TreeGrafter"/>
</dbReference>
<keyword evidence="4" id="KW-0547">Nucleotide-binding</keyword>
<comment type="caution">
    <text evidence="10">The sequence shown here is derived from an EMBL/GenBank/DDBJ whole genome shotgun (WGS) entry which is preliminary data.</text>
</comment>
<evidence type="ECO:0000256" key="7">
    <source>
        <dbReference type="ARBA" id="ARBA00023212"/>
    </source>
</evidence>
<keyword evidence="6" id="KW-0966">Cell projection</keyword>
<dbReference type="EMBL" id="JAUCMX010000001">
    <property type="protein sequence ID" value="KAK3557630.1"/>
    <property type="molecule type" value="Genomic_DNA"/>
</dbReference>
<feature type="compositionally biased region" description="Basic and acidic residues" evidence="9">
    <location>
        <begin position="39"/>
        <end position="58"/>
    </location>
</feature>
<dbReference type="FunFam" id="3.30.470.20:FF:000032">
    <property type="entry name" value="tubulin monoglycylase TTLL3 isoform X2"/>
    <property type="match status" value="1"/>
</dbReference>
<feature type="compositionally biased region" description="Basic and acidic residues" evidence="9">
    <location>
        <begin position="685"/>
        <end position="697"/>
    </location>
</feature>
<comment type="catalytic activity">
    <reaction evidence="8">
        <text>L-glutamyl-[protein] + glycine + ATP = glycyl-L-glutamyl-[protein] + ADP + phosphate + H(+)</text>
        <dbReference type="Rhea" id="RHEA:67180"/>
        <dbReference type="Rhea" id="RHEA-COMP:10208"/>
        <dbReference type="Rhea" id="RHEA-COMP:17207"/>
        <dbReference type="ChEBI" id="CHEBI:15378"/>
        <dbReference type="ChEBI" id="CHEBI:29973"/>
        <dbReference type="ChEBI" id="CHEBI:30616"/>
        <dbReference type="ChEBI" id="CHEBI:43474"/>
        <dbReference type="ChEBI" id="CHEBI:57305"/>
        <dbReference type="ChEBI" id="CHEBI:167890"/>
        <dbReference type="ChEBI" id="CHEBI:456216"/>
    </reaction>
    <physiologicalReaction direction="left-to-right" evidence="8">
        <dbReference type="Rhea" id="RHEA:67181"/>
    </physiologicalReaction>
</comment>
<feature type="region of interest" description="Disordered" evidence="9">
    <location>
        <begin position="831"/>
        <end position="855"/>
    </location>
</feature>
<feature type="region of interest" description="Disordered" evidence="9">
    <location>
        <begin position="715"/>
        <end position="763"/>
    </location>
</feature>
<evidence type="ECO:0000256" key="5">
    <source>
        <dbReference type="ARBA" id="ARBA00022840"/>
    </source>
</evidence>
<feature type="compositionally biased region" description="Basic residues" evidence="9">
    <location>
        <begin position="739"/>
        <end position="748"/>
    </location>
</feature>
<feature type="compositionally biased region" description="Basic residues" evidence="9">
    <location>
        <begin position="131"/>
        <end position="141"/>
    </location>
</feature>
<dbReference type="GO" id="GO:0070736">
    <property type="term" value="F:protein-glycine ligase activity, initiating"/>
    <property type="evidence" value="ECO:0007669"/>
    <property type="project" value="TreeGrafter"/>
</dbReference>
<keyword evidence="6" id="KW-0282">Flagellum</keyword>
<keyword evidence="3" id="KW-0436">Ligase</keyword>
<evidence type="ECO:0000256" key="3">
    <source>
        <dbReference type="ARBA" id="ARBA00022598"/>
    </source>
</evidence>
<dbReference type="GO" id="GO:0005524">
    <property type="term" value="F:ATP binding"/>
    <property type="evidence" value="ECO:0007669"/>
    <property type="project" value="UniProtKB-KW"/>
</dbReference>
<evidence type="ECO:0000256" key="4">
    <source>
        <dbReference type="ARBA" id="ARBA00022741"/>
    </source>
</evidence>
<evidence type="ECO:0000256" key="1">
    <source>
        <dbReference type="ARBA" id="ARBA00004611"/>
    </source>
</evidence>
<evidence type="ECO:0000256" key="2">
    <source>
        <dbReference type="ARBA" id="ARBA00022490"/>
    </source>
</evidence>
<accession>A0AAE0VGC6</accession>
<organism evidence="10 11">
    <name type="scientific">Hemibagrus guttatus</name>
    <dbReference type="NCBI Taxonomy" id="175788"/>
    <lineage>
        <taxon>Eukaryota</taxon>
        <taxon>Metazoa</taxon>
        <taxon>Chordata</taxon>
        <taxon>Craniata</taxon>
        <taxon>Vertebrata</taxon>
        <taxon>Euteleostomi</taxon>
        <taxon>Actinopterygii</taxon>
        <taxon>Neopterygii</taxon>
        <taxon>Teleostei</taxon>
        <taxon>Ostariophysi</taxon>
        <taxon>Siluriformes</taxon>
        <taxon>Bagridae</taxon>
        <taxon>Hemibagrus</taxon>
    </lineage>
</organism>
<dbReference type="InterPro" id="IPR051437">
    <property type="entry name" value="TTLL_monoglycylase"/>
</dbReference>
<dbReference type="AlphaFoldDB" id="A0AAE0VGC6"/>